<feature type="domain" description="Gamma tubulin complex component C-terminal" evidence="7">
    <location>
        <begin position="1309"/>
        <end position="1621"/>
    </location>
</feature>
<dbReference type="PANTHER" id="PTHR19302">
    <property type="entry name" value="GAMMA TUBULIN COMPLEX PROTEIN"/>
    <property type="match status" value="1"/>
</dbReference>
<protein>
    <submittedName>
        <fullName evidence="8">Gamma-tubulin complex component 6</fullName>
    </submittedName>
</protein>
<dbReference type="GO" id="GO:0007020">
    <property type="term" value="P:microtubule nucleation"/>
    <property type="evidence" value="ECO:0007669"/>
    <property type="project" value="InterPro"/>
</dbReference>
<gene>
    <name evidence="8" type="ORF">FCC1311_041272</name>
</gene>
<keyword evidence="3" id="KW-0963">Cytoplasm</keyword>
<dbReference type="GO" id="GO:0043015">
    <property type="term" value="F:gamma-tubulin binding"/>
    <property type="evidence" value="ECO:0007669"/>
    <property type="project" value="InterPro"/>
</dbReference>
<dbReference type="GO" id="GO:0051225">
    <property type="term" value="P:spindle assembly"/>
    <property type="evidence" value="ECO:0007669"/>
    <property type="project" value="TreeGrafter"/>
</dbReference>
<keyword evidence="5" id="KW-0206">Cytoskeleton</keyword>
<dbReference type="InterPro" id="IPR042241">
    <property type="entry name" value="GCP_C_sf"/>
</dbReference>
<feature type="compositionally biased region" description="Basic and acidic residues" evidence="6">
    <location>
        <begin position="1199"/>
        <end position="1213"/>
    </location>
</feature>
<dbReference type="EMBL" id="BEYU01000037">
    <property type="protein sequence ID" value="GBG27904.1"/>
    <property type="molecule type" value="Genomic_DNA"/>
</dbReference>
<dbReference type="GO" id="GO:0000922">
    <property type="term" value="C:spindle pole"/>
    <property type="evidence" value="ECO:0007669"/>
    <property type="project" value="InterPro"/>
</dbReference>
<keyword evidence="4" id="KW-0493">Microtubule</keyword>
<dbReference type="GO" id="GO:0005874">
    <property type="term" value="C:microtubule"/>
    <property type="evidence" value="ECO:0007669"/>
    <property type="project" value="UniProtKB-KW"/>
</dbReference>
<evidence type="ECO:0000256" key="3">
    <source>
        <dbReference type="ARBA" id="ARBA00022490"/>
    </source>
</evidence>
<organism evidence="8 9">
    <name type="scientific">Hondaea fermentalgiana</name>
    <dbReference type="NCBI Taxonomy" id="2315210"/>
    <lineage>
        <taxon>Eukaryota</taxon>
        <taxon>Sar</taxon>
        <taxon>Stramenopiles</taxon>
        <taxon>Bigyra</taxon>
        <taxon>Labyrinthulomycetes</taxon>
        <taxon>Thraustochytrida</taxon>
        <taxon>Thraustochytriidae</taxon>
        <taxon>Hondaea</taxon>
    </lineage>
</organism>
<feature type="region of interest" description="Disordered" evidence="6">
    <location>
        <begin position="892"/>
        <end position="919"/>
    </location>
</feature>
<reference evidence="8 9" key="1">
    <citation type="submission" date="2017-12" db="EMBL/GenBank/DDBJ databases">
        <title>Sequencing, de novo assembly and annotation of complete genome of a new Thraustochytrid species, strain FCC1311.</title>
        <authorList>
            <person name="Sedici K."/>
            <person name="Godart F."/>
            <person name="Aiese Cigliano R."/>
            <person name="Sanseverino W."/>
            <person name="Barakat M."/>
            <person name="Ortet P."/>
            <person name="Marechal E."/>
            <person name="Cagnac O."/>
            <person name="Amato A."/>
        </authorList>
    </citation>
    <scope>NUCLEOTIDE SEQUENCE [LARGE SCALE GENOMIC DNA]</scope>
</reference>
<dbReference type="PANTHER" id="PTHR19302:SF33">
    <property type="entry name" value="GAMMA-TUBULIN COMPLEX COMPONENT 5"/>
    <property type="match status" value="1"/>
</dbReference>
<dbReference type="InParanoid" id="A0A2R5GJ66"/>
<evidence type="ECO:0000313" key="8">
    <source>
        <dbReference type="EMBL" id="GBG27904.1"/>
    </source>
</evidence>
<evidence type="ECO:0000256" key="5">
    <source>
        <dbReference type="ARBA" id="ARBA00023212"/>
    </source>
</evidence>
<evidence type="ECO:0000313" key="9">
    <source>
        <dbReference type="Proteomes" id="UP000241890"/>
    </source>
</evidence>
<dbReference type="GO" id="GO:0051011">
    <property type="term" value="F:microtubule minus-end binding"/>
    <property type="evidence" value="ECO:0007669"/>
    <property type="project" value="TreeGrafter"/>
</dbReference>
<dbReference type="GO" id="GO:0000278">
    <property type="term" value="P:mitotic cell cycle"/>
    <property type="evidence" value="ECO:0007669"/>
    <property type="project" value="TreeGrafter"/>
</dbReference>
<dbReference type="Proteomes" id="UP000241890">
    <property type="component" value="Unassembled WGS sequence"/>
</dbReference>
<comment type="similarity">
    <text evidence="2">Belongs to the TUBGCP family.</text>
</comment>
<feature type="region of interest" description="Disordered" evidence="6">
    <location>
        <begin position="271"/>
        <end position="293"/>
    </location>
</feature>
<feature type="compositionally biased region" description="Basic and acidic residues" evidence="6">
    <location>
        <begin position="52"/>
        <end position="73"/>
    </location>
</feature>
<sequence>MEADVRRSVRALGATQGAGNARCAEETFFGGLWAARHAAKAANLDDDDDDEGQRRDLEEDGNHASESEWREKRNARRANEILRAFEFNFRREGHARAAETLDACLEYLGTSYTGDALPSVLTLLSMLARSYSEDPVSHSSRRERSPSQVILSDTADRLLAASSAIAHGHASLAPQASQMSMNSEAPGMDPSLIRTVSLTPSAQRLLGTSTDGPATTLRLRVQTRTPASELKRYPLLPLDETSWAEAAENGSQVFRRLQGENDITEEEQWNPSMNLERLTMDPTSRPARESDPQNVDENFGNAPGNMCADFLEPLPSKDCLLGALVSQTRSNLSEVNITLSLPELDTEYDGFAPDPLGLKIAQDRHLASLKQQRNKGKRTVPGAAERKLRYPQDASEILDERASSSDSLLCEVRWPPEEDLWLRLAHTAHPLPPRLLLGWEEEVAASFETSVPHDECLKALQYSSHAVLSSERGPMWLEHLIQHSGRFERSRGAAVITAQELQRDLVYALLGVPSRSFELHTDPLRLEPCETRLLAGTVEGLGAVLDQVAACGSTYLALANLCKGDPILPEAEVAEVVVERIDAHLLAHQRRVGLLFQSASQSEHDAISLLEISHRIEMSLAPPLRRLRALFAVPRASVTTIQMLEHFHASALASGASLRSMERGMLWCCLERVVDVLAGWSFGGADAFEHFDGCFFRHAITGDEASSKDGSSPSHEALLAAVTEKRLLYALHLPSFCKSSLRGVSSPSLARRATRCGALLRLLRGMPNCAELYELCTRKTDQDAFRLDALRAGNGANAIFLQKVLHESSERKQHLIAKVAEHCNESEKKRFFEQEARRKEAWKVIEDSRIAAEAVNARFIARSEEEQRRIEAERKAQLEEFRAAAEDAKSAKVRARLEKQRQEREEQPRDLTSPISDEQRTEAEHYLLEQFERLAQEQAEQGGVLDAKLAAAKHELETKLASLQTASQDSFQRSDATTSVVVQQPPGGHSVAASLLYGNENATGRSRSAVHIVGRAEDGIDARAAISNEPLARDHGVKTSVHIVNHAEEGADARAAISNEPLPADVDARSSIVKRDKEEGADARAAISDEPLASSPNARTSVRIVKRDKEEGVDARAAISDEPLAAGVNPRPTVHIVGSVSPQASKIAKPSVRVQQSPGGETSFAFGVHPDATRPAVQVNQPAGGHSSIEALMTRTNRSKSEESERDAMESLARRQKTVRRIRDAMVSAKPLRYGDAILSDIEECRQPPGGAAKQAILDSLEDLGCDDAPCGALDAAIELAVVEPLLQQCDLVEATFVAVVVRQSNVLEALDGVRSTILMAQGDLYNGIVDRLYEMRLRDGDLRHRKGRVLQEVFASEADGLALTERPFASRFHYAVDVTCEAAHSGHSEFSKFAFVDAQYELHWPLSFIVREQDKAAYPQIHRFLLQLKYAGALVRRVWTRLCATKALGRLPVLTWLSTRWHQVRNLISNLEDYLMTTLLTEHWAAMQAAFGAPCASFRHPHELQEIHHRFVEAAMRTCFLDGSNVSKVLHECVSRAMERTDALARHSLHLLDELLDGAETNVQRREDIKVPRELEQAWREFSKTQTFLLRTVQSYSRSALSSDGAAQRILVHLNFNCFFSSA</sequence>
<dbReference type="GO" id="GO:0000930">
    <property type="term" value="C:gamma-tubulin complex"/>
    <property type="evidence" value="ECO:0007669"/>
    <property type="project" value="TreeGrafter"/>
</dbReference>
<dbReference type="Pfam" id="PF04130">
    <property type="entry name" value="GCP_C_terminal"/>
    <property type="match status" value="1"/>
</dbReference>
<dbReference type="GO" id="GO:0031122">
    <property type="term" value="P:cytoplasmic microtubule organization"/>
    <property type="evidence" value="ECO:0007669"/>
    <property type="project" value="TreeGrafter"/>
</dbReference>
<evidence type="ECO:0000256" key="4">
    <source>
        <dbReference type="ARBA" id="ARBA00022701"/>
    </source>
</evidence>
<comment type="subcellular location">
    <subcellularLocation>
        <location evidence="1">Cytoplasm</location>
        <location evidence="1">Cytoskeleton</location>
    </subcellularLocation>
</comment>
<evidence type="ECO:0000256" key="2">
    <source>
        <dbReference type="ARBA" id="ARBA00010337"/>
    </source>
</evidence>
<dbReference type="InterPro" id="IPR040457">
    <property type="entry name" value="GCP_C"/>
</dbReference>
<feature type="compositionally biased region" description="Basic and acidic residues" evidence="6">
    <location>
        <begin position="892"/>
        <end position="909"/>
    </location>
</feature>
<dbReference type="GO" id="GO:0051321">
    <property type="term" value="P:meiotic cell cycle"/>
    <property type="evidence" value="ECO:0007669"/>
    <property type="project" value="TreeGrafter"/>
</dbReference>
<comment type="caution">
    <text evidence="8">The sequence shown here is derived from an EMBL/GenBank/DDBJ whole genome shotgun (WGS) entry which is preliminary data.</text>
</comment>
<feature type="region of interest" description="Disordered" evidence="6">
    <location>
        <begin position="42"/>
        <end position="73"/>
    </location>
</feature>
<proteinExistence type="inferred from homology"/>
<dbReference type="Gene3D" id="1.20.120.1900">
    <property type="entry name" value="Gamma-tubulin complex, C-terminal domain"/>
    <property type="match status" value="1"/>
</dbReference>
<evidence type="ECO:0000259" key="7">
    <source>
        <dbReference type="Pfam" id="PF04130"/>
    </source>
</evidence>
<evidence type="ECO:0000256" key="1">
    <source>
        <dbReference type="ARBA" id="ARBA00004245"/>
    </source>
</evidence>
<feature type="region of interest" description="Disordered" evidence="6">
    <location>
        <begin position="1195"/>
        <end position="1215"/>
    </location>
</feature>
<name>A0A2R5GJ66_9STRA</name>
<evidence type="ECO:0000256" key="6">
    <source>
        <dbReference type="SAM" id="MobiDB-lite"/>
    </source>
</evidence>
<keyword evidence="9" id="KW-1185">Reference proteome</keyword>
<accession>A0A2R5GJ66</accession>
<dbReference type="InterPro" id="IPR007259">
    <property type="entry name" value="GCP"/>
</dbReference>